<dbReference type="EMBL" id="AP019307">
    <property type="protein sequence ID" value="BBH17552.1"/>
    <property type="molecule type" value="Genomic_DNA"/>
</dbReference>
<gene>
    <name evidence="4" type="ORF">Back2_18390</name>
</gene>
<sequence>MKLVNHRGSAALLVNSGVVDIARASAGQFGPGIHDVLEDWPAFVAWASEPRPYDAVSALEGDALDAVVPNPSQILAVGLNYRLHALESGLPLPEVPLVFTKFPSSVAAPVGIVELPTDAVDWEVEVAVVIGVEARRVSKADAWSHVAGITAAQDYSARDVQLAGGAKPQFSLGKSFEGFTPLGPVLVTPDEYEDRDAIALSCSINGEVLQNSSTSDLVFDVATLVSYLSHIVTLRPGDVILTGTPSGVGLGFNPPRYLSDGDVVVTTVELAGELRQVARTPAEAFDAVALLA</sequence>
<evidence type="ECO:0000259" key="3">
    <source>
        <dbReference type="Pfam" id="PF01557"/>
    </source>
</evidence>
<dbReference type="InterPro" id="IPR036663">
    <property type="entry name" value="Fumarylacetoacetase_C_sf"/>
</dbReference>
<proteinExistence type="inferred from homology"/>
<evidence type="ECO:0000256" key="2">
    <source>
        <dbReference type="ARBA" id="ARBA00022723"/>
    </source>
</evidence>
<dbReference type="InterPro" id="IPR011234">
    <property type="entry name" value="Fumarylacetoacetase-like_C"/>
</dbReference>
<dbReference type="KEGG" id="nbe:Back2_18390"/>
<feature type="domain" description="Fumarylacetoacetase-like C-terminal" evidence="3">
    <location>
        <begin position="74"/>
        <end position="276"/>
    </location>
</feature>
<dbReference type="Proteomes" id="UP000271573">
    <property type="component" value="Chromosome"/>
</dbReference>
<protein>
    <submittedName>
        <fullName evidence="4">Fumarylacetoacetate hydrolase</fullName>
    </submittedName>
</protein>
<dbReference type="SUPFAM" id="SSF56529">
    <property type="entry name" value="FAH"/>
    <property type="match status" value="1"/>
</dbReference>
<dbReference type="PANTHER" id="PTHR42796">
    <property type="entry name" value="FUMARYLACETOACETATE HYDROLASE DOMAIN-CONTAINING PROTEIN 2A-RELATED"/>
    <property type="match status" value="1"/>
</dbReference>
<dbReference type="Gene3D" id="3.90.850.10">
    <property type="entry name" value="Fumarylacetoacetase-like, C-terminal domain"/>
    <property type="match status" value="1"/>
</dbReference>
<dbReference type="RefSeq" id="WP_125568798.1">
    <property type="nucleotide sequence ID" value="NZ_AP019307.1"/>
</dbReference>
<reference evidence="4 5" key="1">
    <citation type="submission" date="2018-11" db="EMBL/GenBank/DDBJ databases">
        <title>Complete genome sequence of Nocardioides baekrokdamisoli strain KCTC 39748.</title>
        <authorList>
            <person name="Kang S.W."/>
            <person name="Lee K.C."/>
            <person name="Kim K.K."/>
            <person name="Kim J.S."/>
            <person name="Kim D.S."/>
            <person name="Ko S.H."/>
            <person name="Yang S.H."/>
            <person name="Shin Y.K."/>
            <person name="Lee J.S."/>
        </authorList>
    </citation>
    <scope>NUCLEOTIDE SEQUENCE [LARGE SCALE GENOMIC DNA]</scope>
    <source>
        <strain evidence="4 5">KCTC 39748</strain>
    </source>
</reference>
<evidence type="ECO:0000256" key="1">
    <source>
        <dbReference type="ARBA" id="ARBA00010211"/>
    </source>
</evidence>
<keyword evidence="5" id="KW-1185">Reference proteome</keyword>
<dbReference type="GO" id="GO:0016787">
    <property type="term" value="F:hydrolase activity"/>
    <property type="evidence" value="ECO:0007669"/>
    <property type="project" value="UniProtKB-KW"/>
</dbReference>
<dbReference type="OrthoDB" id="9805307at2"/>
<evidence type="ECO:0000313" key="4">
    <source>
        <dbReference type="EMBL" id="BBH17552.1"/>
    </source>
</evidence>
<dbReference type="AlphaFoldDB" id="A0A3G9IH73"/>
<keyword evidence="2" id="KW-0479">Metal-binding</keyword>
<dbReference type="InterPro" id="IPR051121">
    <property type="entry name" value="FAH"/>
</dbReference>
<accession>A0A3G9IH73</accession>
<comment type="similarity">
    <text evidence="1">Belongs to the FAH family.</text>
</comment>
<dbReference type="GO" id="GO:0046872">
    <property type="term" value="F:metal ion binding"/>
    <property type="evidence" value="ECO:0007669"/>
    <property type="project" value="UniProtKB-KW"/>
</dbReference>
<name>A0A3G9IH73_9ACTN</name>
<dbReference type="GO" id="GO:0019752">
    <property type="term" value="P:carboxylic acid metabolic process"/>
    <property type="evidence" value="ECO:0007669"/>
    <property type="project" value="UniProtKB-ARBA"/>
</dbReference>
<evidence type="ECO:0000313" key="5">
    <source>
        <dbReference type="Proteomes" id="UP000271573"/>
    </source>
</evidence>
<dbReference type="GO" id="GO:0016853">
    <property type="term" value="F:isomerase activity"/>
    <property type="evidence" value="ECO:0007669"/>
    <property type="project" value="UniProtKB-ARBA"/>
</dbReference>
<organism evidence="4 5">
    <name type="scientific">Nocardioides baekrokdamisoli</name>
    <dbReference type="NCBI Taxonomy" id="1804624"/>
    <lineage>
        <taxon>Bacteria</taxon>
        <taxon>Bacillati</taxon>
        <taxon>Actinomycetota</taxon>
        <taxon>Actinomycetes</taxon>
        <taxon>Propionibacteriales</taxon>
        <taxon>Nocardioidaceae</taxon>
        <taxon>Nocardioides</taxon>
    </lineage>
</organism>
<keyword evidence="4" id="KW-0378">Hydrolase</keyword>
<dbReference type="FunFam" id="3.90.850.10:FF:000002">
    <property type="entry name" value="2-hydroxyhepta-2,4-diene-1,7-dioate isomerase"/>
    <property type="match status" value="1"/>
</dbReference>
<dbReference type="Pfam" id="PF01557">
    <property type="entry name" value="FAA_hydrolase"/>
    <property type="match status" value="1"/>
</dbReference>
<dbReference type="PANTHER" id="PTHR42796:SF4">
    <property type="entry name" value="FUMARYLACETOACETATE HYDROLASE DOMAIN-CONTAINING PROTEIN 2A"/>
    <property type="match status" value="1"/>
</dbReference>